<evidence type="ECO:0000256" key="2">
    <source>
        <dbReference type="SAM" id="MobiDB-lite"/>
    </source>
</evidence>
<gene>
    <name evidence="3" type="ORF">Fmac_032050</name>
</gene>
<evidence type="ECO:0000256" key="1">
    <source>
        <dbReference type="SAM" id="Coils"/>
    </source>
</evidence>
<reference evidence="3 4" key="1">
    <citation type="submission" date="2024-08" db="EMBL/GenBank/DDBJ databases">
        <title>Insights into the chromosomal genome structure of Flemingia macrophylla.</title>
        <authorList>
            <person name="Ding Y."/>
            <person name="Zhao Y."/>
            <person name="Bi W."/>
            <person name="Wu M."/>
            <person name="Zhao G."/>
            <person name="Gong Y."/>
            <person name="Li W."/>
            <person name="Zhang P."/>
        </authorList>
    </citation>
    <scope>NUCLEOTIDE SEQUENCE [LARGE SCALE GENOMIC DNA]</scope>
    <source>
        <strain evidence="3">DYQJB</strain>
        <tissue evidence="3">Leaf</tissue>
    </source>
</reference>
<protein>
    <submittedName>
        <fullName evidence="3">Uncharacterized protein</fullName>
    </submittedName>
</protein>
<evidence type="ECO:0000313" key="4">
    <source>
        <dbReference type="Proteomes" id="UP001603857"/>
    </source>
</evidence>
<dbReference type="SUPFAM" id="SSF143243">
    <property type="entry name" value="Nqo5-like"/>
    <property type="match status" value="1"/>
</dbReference>
<dbReference type="InterPro" id="IPR037232">
    <property type="entry name" value="NADH_quin_OxRdtase_su_C/D-like"/>
</dbReference>
<feature type="coiled-coil region" evidence="1">
    <location>
        <begin position="166"/>
        <end position="200"/>
    </location>
</feature>
<feature type="compositionally biased region" description="Basic and acidic residues" evidence="2">
    <location>
        <begin position="234"/>
        <end position="247"/>
    </location>
</feature>
<dbReference type="AlphaFoldDB" id="A0ABD1L3S9"/>
<sequence>MQGRLSSCLVKHGLIHRSLGFDYQGIETLQIKPEDWHSIAVILYVYGYNYLRSQCAYDVAPGGLLASVYHLTRIEYGIDQPEEEEFETIFSQARSEAASCAGKEEISPLNPIEEERLRNKSCFVAAGGRNPKGRVYGVGKLTEDYMRGDRLTQQTSSSMAADSQKIIQLEEEVFQSREEIRQSREENQRLQRKLQSLVNVVLPLLPPAAQTILQDTDEQQNDDQNHHTQQQDNPQHRESSPLHYADY</sequence>
<proteinExistence type="predicted"/>
<organism evidence="3 4">
    <name type="scientific">Flemingia macrophylla</name>
    <dbReference type="NCBI Taxonomy" id="520843"/>
    <lineage>
        <taxon>Eukaryota</taxon>
        <taxon>Viridiplantae</taxon>
        <taxon>Streptophyta</taxon>
        <taxon>Embryophyta</taxon>
        <taxon>Tracheophyta</taxon>
        <taxon>Spermatophyta</taxon>
        <taxon>Magnoliopsida</taxon>
        <taxon>eudicotyledons</taxon>
        <taxon>Gunneridae</taxon>
        <taxon>Pentapetalae</taxon>
        <taxon>rosids</taxon>
        <taxon>fabids</taxon>
        <taxon>Fabales</taxon>
        <taxon>Fabaceae</taxon>
        <taxon>Papilionoideae</taxon>
        <taxon>50 kb inversion clade</taxon>
        <taxon>NPAAA clade</taxon>
        <taxon>indigoferoid/millettioid clade</taxon>
        <taxon>Phaseoleae</taxon>
        <taxon>Flemingia</taxon>
    </lineage>
</organism>
<accession>A0ABD1L3S9</accession>
<keyword evidence="1" id="KW-0175">Coiled coil</keyword>
<evidence type="ECO:0000313" key="3">
    <source>
        <dbReference type="EMBL" id="KAL2318174.1"/>
    </source>
</evidence>
<feature type="region of interest" description="Disordered" evidence="2">
    <location>
        <begin position="211"/>
        <end position="247"/>
    </location>
</feature>
<comment type="caution">
    <text evidence="3">The sequence shown here is derived from an EMBL/GenBank/DDBJ whole genome shotgun (WGS) entry which is preliminary data.</text>
</comment>
<dbReference type="Proteomes" id="UP001603857">
    <property type="component" value="Unassembled WGS sequence"/>
</dbReference>
<keyword evidence="4" id="KW-1185">Reference proteome</keyword>
<dbReference type="EMBL" id="JBGMDY010000011">
    <property type="protein sequence ID" value="KAL2318174.1"/>
    <property type="molecule type" value="Genomic_DNA"/>
</dbReference>
<name>A0ABD1L3S9_9FABA</name>